<organism evidence="2">
    <name type="scientific">Candidatus Kentrum sp. TC</name>
    <dbReference type="NCBI Taxonomy" id="2126339"/>
    <lineage>
        <taxon>Bacteria</taxon>
        <taxon>Pseudomonadati</taxon>
        <taxon>Pseudomonadota</taxon>
        <taxon>Gammaproteobacteria</taxon>
        <taxon>Candidatus Kentrum</taxon>
    </lineage>
</organism>
<name>A0A450YLQ9_9GAMM</name>
<keyword evidence="1" id="KW-0812">Transmembrane</keyword>
<feature type="transmembrane region" description="Helical" evidence="1">
    <location>
        <begin position="314"/>
        <end position="333"/>
    </location>
</feature>
<accession>A0A450YLQ9</accession>
<dbReference type="AlphaFoldDB" id="A0A450YLQ9"/>
<keyword evidence="1" id="KW-1133">Transmembrane helix</keyword>
<sequence length="541" mass="60584">MPVTMIEKRVFLLAGALLSVWRPAGNLVRTHAFRNDRAGLREFVDYLEEDPETPICFLLDIAEEEFRLETIPHVFGSDRRALLKSRQQRLFRDTPYRHAVFQDREIHGRRDDTVLFAAVTRPSTLQCWLDPIARREIPLVGIYSLPILSKKLLPYIRIGARGFSDYALLVHCNATGTRQSFFYRQHLKVSRLAAASRTNGGGLDHIMDHIPGEVENIRRYLGSLRLLPRDRPLDVYLLGNAETSTRLKPQTTELVNTRYHFVDVAEIGARIGVAGDPASYADSIFAGILLRSTPANHYAPPDDIRCFRAARIRAAMYALSLALLIATIVFGAFQLSELLIIGRETDILAKRAWNYEERYASIEADSPALPADGPALKAMVEGAMALRRSKTTPYPTLFALSEVLDQKRNLEIAEIQWSVGNPDSSIGVPRAKARPGSTPLEPWLTETALRTYRIALIKGRIVEFSDYRDAMISVEDFASALSRIDTVEDVRIIERPLHIGSEERIAGRAGTALTSAPGSANFVLRTVFRSEPSEVIERAPP</sequence>
<protein>
    <submittedName>
        <fullName evidence="2">Uncharacterized protein</fullName>
    </submittedName>
</protein>
<dbReference type="EMBL" id="CAADFS010000012">
    <property type="protein sequence ID" value="VFK42465.1"/>
    <property type="molecule type" value="Genomic_DNA"/>
</dbReference>
<evidence type="ECO:0000313" key="2">
    <source>
        <dbReference type="EMBL" id="VFK42465.1"/>
    </source>
</evidence>
<proteinExistence type="predicted"/>
<evidence type="ECO:0000256" key="1">
    <source>
        <dbReference type="SAM" id="Phobius"/>
    </source>
</evidence>
<keyword evidence="1" id="KW-0472">Membrane</keyword>
<reference evidence="2" key="1">
    <citation type="submission" date="2019-02" db="EMBL/GenBank/DDBJ databases">
        <authorList>
            <person name="Gruber-Vodicka R. H."/>
            <person name="Seah K. B. B."/>
        </authorList>
    </citation>
    <scope>NUCLEOTIDE SEQUENCE</scope>
    <source>
        <strain evidence="2">BECK_BZ123</strain>
    </source>
</reference>
<gene>
    <name evidence="2" type="ORF">BECKTC1821D_GA0114238_101255</name>
</gene>